<dbReference type="NCBIfam" id="NF037995">
    <property type="entry name" value="TRAP_S1"/>
    <property type="match status" value="1"/>
</dbReference>
<evidence type="ECO:0000313" key="4">
    <source>
        <dbReference type="EMBL" id="SLN47534.1"/>
    </source>
</evidence>
<dbReference type="Gene3D" id="3.40.190.170">
    <property type="entry name" value="Bacterial extracellular solute-binding protein, family 7"/>
    <property type="match status" value="1"/>
</dbReference>
<sequence>MRSDLTRFVRNTLGAVAAVAVLTPFSAGAEEIVARLSYHWAPAHHSAIYCQKFADRVNERGAGKIRIETYPSGQLFGIREIMGALTSGAVELGGVVGTVSFPPVNKNYNAEGLPGVFQSFDHLRGFFRDDPAGKAVWDNILKRTLTTFVAYNPTGPYMSFSAVRPLDSVEAFQGLKPRYLAGLERPRWEALGASAISLPTREVYTSLQNGMIDTLSTVPSAIKAYSWWEYLKFGQKPYQFFADAFILGNQRWWDGLPDDVKQILLEVGEEISKESTESIMRFSDEVLEEFVKEQGGRVDELSGEELAKLEAIDREKVLPAIKDLIDADVLKAVQDYAAK</sequence>
<evidence type="ECO:0000256" key="2">
    <source>
        <dbReference type="ARBA" id="ARBA00022448"/>
    </source>
</evidence>
<comment type="similarity">
    <text evidence="1">Belongs to the bacterial solute-binding protein 7 family.</text>
</comment>
<dbReference type="InterPro" id="IPR038404">
    <property type="entry name" value="TRAP_DctP_sf"/>
</dbReference>
<name>A0A1Y5SVJ9_9PROT</name>
<dbReference type="GO" id="GO:0055085">
    <property type="term" value="P:transmembrane transport"/>
    <property type="evidence" value="ECO:0007669"/>
    <property type="project" value="InterPro"/>
</dbReference>
<evidence type="ECO:0000313" key="5">
    <source>
        <dbReference type="Proteomes" id="UP000193200"/>
    </source>
</evidence>
<dbReference type="EMBL" id="FWFR01000001">
    <property type="protein sequence ID" value="SLN47534.1"/>
    <property type="molecule type" value="Genomic_DNA"/>
</dbReference>
<dbReference type="OrthoDB" id="8673861at2"/>
<dbReference type="Proteomes" id="UP000193200">
    <property type="component" value="Unassembled WGS sequence"/>
</dbReference>
<accession>A0A1Y5SVJ9</accession>
<protein>
    <submittedName>
        <fullName evidence="4">C4-dicarboxylate-binding periplasmic protein</fullName>
    </submittedName>
</protein>
<gene>
    <name evidence="4" type="primary">dctP_2</name>
    <name evidence="4" type="ORF">OCH7691_02049</name>
</gene>
<dbReference type="PANTHER" id="PTHR33376:SF7">
    <property type="entry name" value="C4-DICARBOXYLATE-BINDING PROTEIN DCTB"/>
    <property type="match status" value="1"/>
</dbReference>
<proteinExistence type="inferred from homology"/>
<keyword evidence="5" id="KW-1185">Reference proteome</keyword>
<organism evidence="4 5">
    <name type="scientific">Oceanibacterium hippocampi</name>
    <dbReference type="NCBI Taxonomy" id="745714"/>
    <lineage>
        <taxon>Bacteria</taxon>
        <taxon>Pseudomonadati</taxon>
        <taxon>Pseudomonadota</taxon>
        <taxon>Alphaproteobacteria</taxon>
        <taxon>Sneathiellales</taxon>
        <taxon>Sneathiellaceae</taxon>
        <taxon>Oceanibacterium</taxon>
    </lineage>
</organism>
<evidence type="ECO:0000256" key="1">
    <source>
        <dbReference type="ARBA" id="ARBA00009023"/>
    </source>
</evidence>
<dbReference type="PANTHER" id="PTHR33376">
    <property type="match status" value="1"/>
</dbReference>
<dbReference type="InParanoid" id="A0A1Y5SVJ9"/>
<dbReference type="Pfam" id="PF03480">
    <property type="entry name" value="DctP"/>
    <property type="match status" value="1"/>
</dbReference>
<keyword evidence="3" id="KW-0732">Signal</keyword>
<dbReference type="InterPro" id="IPR018389">
    <property type="entry name" value="DctP_fam"/>
</dbReference>
<evidence type="ECO:0000256" key="3">
    <source>
        <dbReference type="ARBA" id="ARBA00022729"/>
    </source>
</evidence>
<keyword evidence="2" id="KW-0813">Transport</keyword>
<reference evidence="4 5" key="1">
    <citation type="submission" date="2017-03" db="EMBL/GenBank/DDBJ databases">
        <authorList>
            <person name="Afonso C.L."/>
            <person name="Miller P.J."/>
            <person name="Scott M.A."/>
            <person name="Spackman E."/>
            <person name="Goraichik I."/>
            <person name="Dimitrov K.M."/>
            <person name="Suarez D.L."/>
            <person name="Swayne D.E."/>
        </authorList>
    </citation>
    <scope>NUCLEOTIDE SEQUENCE [LARGE SCALE GENOMIC DNA]</scope>
    <source>
        <strain evidence="4 5">CECT 7691</strain>
    </source>
</reference>
<dbReference type="CDD" id="cd13603">
    <property type="entry name" value="PBP2_TRAP_Siap_TeaA_like"/>
    <property type="match status" value="1"/>
</dbReference>
<dbReference type="AlphaFoldDB" id="A0A1Y5SVJ9"/>